<protein>
    <submittedName>
        <fullName evidence="1">Uncharacterized protein</fullName>
    </submittedName>
</protein>
<dbReference type="EMBL" id="KM017071">
    <property type="protein sequence ID" value="AJW29476.1"/>
    <property type="molecule type" value="Genomic_DNA"/>
</dbReference>
<reference evidence="1" key="1">
    <citation type="submission" date="2014-06" db="EMBL/GenBank/DDBJ databases">
        <title>Molecular and ecological studies on carbamate pesticide degrading bacteria isolated from agricultural soils.</title>
        <authorList>
            <person name="Kim D.-U."/>
            <person name="Ka J.-O."/>
        </authorList>
    </citation>
    <scope>NUCLEOTIDE SEQUENCE</scope>
    <source>
        <strain evidence="1">JE1</strain>
        <plasmid evidence="1">pJE1</plasmid>
    </source>
</reference>
<dbReference type="Pfam" id="PF12599">
    <property type="entry name" value="DUF3768"/>
    <property type="match status" value="1"/>
</dbReference>
<proteinExistence type="predicted"/>
<dbReference type="InterPro" id="IPR022243">
    <property type="entry name" value="DUF3768"/>
</dbReference>
<name>A0A0D4ZZV7_9SPHN</name>
<accession>A0A0D4ZZV7</accession>
<sequence length="43" mass="4907">MKHCGAIPLHRICYDRALEFGSEAPWDAEQTTRVLTILLASEY</sequence>
<geneLocation type="plasmid" evidence="1">
    <name>pJE1</name>
</geneLocation>
<organism evidence="1">
    <name type="scientific">Sphingomonas sp. JE1</name>
    <dbReference type="NCBI Taxonomy" id="1628059"/>
    <lineage>
        <taxon>Bacteria</taxon>
        <taxon>Pseudomonadati</taxon>
        <taxon>Pseudomonadota</taxon>
        <taxon>Alphaproteobacteria</taxon>
        <taxon>Sphingomonadales</taxon>
        <taxon>Sphingomonadaceae</taxon>
        <taxon>Sphingomonas</taxon>
    </lineage>
</organism>
<keyword evidence="1" id="KW-0614">Plasmid</keyword>
<evidence type="ECO:0000313" key="1">
    <source>
        <dbReference type="EMBL" id="AJW29476.1"/>
    </source>
</evidence>
<gene>
    <name evidence="1" type="ORF">pJE1_054</name>
</gene>
<dbReference type="AlphaFoldDB" id="A0A0D4ZZV7"/>